<evidence type="ECO:0000313" key="2">
    <source>
        <dbReference type="Proteomes" id="UP000461880"/>
    </source>
</evidence>
<dbReference type="RefSeq" id="WP_154506020.1">
    <property type="nucleotide sequence ID" value="NZ_VUMN01000067.1"/>
</dbReference>
<sequence length="136" mass="16494">MNEELRNYLRCHDLNEEEEEQLNDWVSTGHSVSSNPEHQYDDYGEEIPYMRWYWMKEDPLLNDIRKAPLTKAMNLNEEISESCDVSEYLCHLEQARRILRDEILLYRRFLAQTPGAVREYEAYRSGYLHKNRYEPE</sequence>
<dbReference type="EMBL" id="VUMN01000067">
    <property type="protein sequence ID" value="MSS59860.1"/>
    <property type="molecule type" value="Genomic_DNA"/>
</dbReference>
<organism evidence="1 2">
    <name type="scientific">Stecheria intestinalis</name>
    <dbReference type="NCBI Taxonomy" id="2606630"/>
    <lineage>
        <taxon>Bacteria</taxon>
        <taxon>Bacillati</taxon>
        <taxon>Bacillota</taxon>
        <taxon>Erysipelotrichia</taxon>
        <taxon>Erysipelotrichales</taxon>
        <taxon>Erysipelotrichaceae</taxon>
        <taxon>Stecheria</taxon>
    </lineage>
</organism>
<evidence type="ECO:0000313" key="1">
    <source>
        <dbReference type="EMBL" id="MSS59860.1"/>
    </source>
</evidence>
<dbReference type="Proteomes" id="UP000461880">
    <property type="component" value="Unassembled WGS sequence"/>
</dbReference>
<proteinExistence type="predicted"/>
<keyword evidence="2" id="KW-1185">Reference proteome</keyword>
<dbReference type="AlphaFoldDB" id="A0A7X2NUN5"/>
<protein>
    <submittedName>
        <fullName evidence="1">Uncharacterized protein</fullName>
    </submittedName>
</protein>
<comment type="caution">
    <text evidence="1">The sequence shown here is derived from an EMBL/GenBank/DDBJ whole genome shotgun (WGS) entry which is preliminary data.</text>
</comment>
<name>A0A7X2NUN5_9FIRM</name>
<reference evidence="1 2" key="1">
    <citation type="submission" date="2019-08" db="EMBL/GenBank/DDBJ databases">
        <title>In-depth cultivation of the pig gut microbiome towards novel bacterial diversity and tailored functional studies.</title>
        <authorList>
            <person name="Wylensek D."/>
            <person name="Hitch T.C.A."/>
            <person name="Clavel T."/>
        </authorList>
    </citation>
    <scope>NUCLEOTIDE SEQUENCE [LARGE SCALE GENOMIC DNA]</scope>
    <source>
        <strain evidence="1 2">Oil+RF-744-GAM-WT-6</strain>
    </source>
</reference>
<accession>A0A7X2NUN5</accession>
<gene>
    <name evidence="1" type="ORF">FYJ51_13265</name>
</gene>